<dbReference type="EMBL" id="JAIQCV010000010">
    <property type="protein sequence ID" value="KAH1056396.1"/>
    <property type="molecule type" value="Genomic_DNA"/>
</dbReference>
<accession>A0A9D3USD3</accession>
<sequence>MAWFDVEQNTLGGDFGGEASDSNDSSYKAYKSNTSYSDSFESDVDRVDETEVELIGEMIQKELNHLPGSDF</sequence>
<comment type="caution">
    <text evidence="2">The sequence shown here is derived from an EMBL/GenBank/DDBJ whole genome shotgun (WGS) entry which is preliminary data.</text>
</comment>
<dbReference type="Proteomes" id="UP000828251">
    <property type="component" value="Unassembled WGS sequence"/>
</dbReference>
<keyword evidence="3" id="KW-1185">Reference proteome</keyword>
<organism evidence="2 3">
    <name type="scientific">Gossypium stocksii</name>
    <dbReference type="NCBI Taxonomy" id="47602"/>
    <lineage>
        <taxon>Eukaryota</taxon>
        <taxon>Viridiplantae</taxon>
        <taxon>Streptophyta</taxon>
        <taxon>Embryophyta</taxon>
        <taxon>Tracheophyta</taxon>
        <taxon>Spermatophyta</taxon>
        <taxon>Magnoliopsida</taxon>
        <taxon>eudicotyledons</taxon>
        <taxon>Gunneridae</taxon>
        <taxon>Pentapetalae</taxon>
        <taxon>rosids</taxon>
        <taxon>malvids</taxon>
        <taxon>Malvales</taxon>
        <taxon>Malvaceae</taxon>
        <taxon>Malvoideae</taxon>
        <taxon>Gossypium</taxon>
    </lineage>
</organism>
<dbReference type="AlphaFoldDB" id="A0A9D3USD3"/>
<proteinExistence type="predicted"/>
<reference evidence="2 3" key="1">
    <citation type="journal article" date="2021" name="Plant Biotechnol. J.">
        <title>Multi-omics assisted identification of the key and species-specific regulatory components of drought-tolerant mechanisms in Gossypium stocksii.</title>
        <authorList>
            <person name="Yu D."/>
            <person name="Ke L."/>
            <person name="Zhang D."/>
            <person name="Wu Y."/>
            <person name="Sun Y."/>
            <person name="Mei J."/>
            <person name="Sun J."/>
            <person name="Sun Y."/>
        </authorList>
    </citation>
    <scope>NUCLEOTIDE SEQUENCE [LARGE SCALE GENOMIC DNA]</scope>
    <source>
        <strain evidence="3">cv. E1</strain>
        <tissue evidence="2">Leaf</tissue>
    </source>
</reference>
<gene>
    <name evidence="2" type="ORF">J1N35_034461</name>
</gene>
<feature type="region of interest" description="Disordered" evidence="1">
    <location>
        <begin position="1"/>
        <end position="28"/>
    </location>
</feature>
<protein>
    <submittedName>
        <fullName evidence="2">Uncharacterized protein</fullName>
    </submittedName>
</protein>
<evidence type="ECO:0000313" key="3">
    <source>
        <dbReference type="Proteomes" id="UP000828251"/>
    </source>
</evidence>
<name>A0A9D3USD3_9ROSI</name>
<evidence type="ECO:0000256" key="1">
    <source>
        <dbReference type="SAM" id="MobiDB-lite"/>
    </source>
</evidence>
<evidence type="ECO:0000313" key="2">
    <source>
        <dbReference type="EMBL" id="KAH1056396.1"/>
    </source>
</evidence>